<sequence>MWVFIANRCYCCSFYSCHSRRGSSRKDSSLKGIHDGDAPRRTVGEIAREKRLRDDPMAEVLGPLFVTCKRCGNRIKLSPKSLYDPFHWLKHRERCLKKPVGGTRATSRPLRETIMVEKASPASSSNTDADNLTPPPPLTPNDDQRGTPAVFKESSSSPDPEEVVVDTSTKVVDLPLVDHGPWQSWSWSDLRLPTWLVNTNPMHEDDGDDDEPPRVTIIERGSTPTLSLQPSTHPQDHS</sequence>
<dbReference type="AlphaFoldDB" id="A0A9P7ARN3"/>
<dbReference type="RefSeq" id="XP_041161087.1">
    <property type="nucleotide sequence ID" value="XM_041310483.1"/>
</dbReference>
<evidence type="ECO:0000256" key="1">
    <source>
        <dbReference type="SAM" id="MobiDB-lite"/>
    </source>
</evidence>
<protein>
    <submittedName>
        <fullName evidence="2">Uncharacterized protein</fullName>
    </submittedName>
</protein>
<gene>
    <name evidence="2" type="ORF">HD556DRAFT_394523</name>
</gene>
<evidence type="ECO:0000313" key="2">
    <source>
        <dbReference type="EMBL" id="KAG1795135.1"/>
    </source>
</evidence>
<dbReference type="Proteomes" id="UP000719766">
    <property type="component" value="Unassembled WGS sequence"/>
</dbReference>
<comment type="caution">
    <text evidence="2">The sequence shown here is derived from an EMBL/GenBank/DDBJ whole genome shotgun (WGS) entry which is preliminary data.</text>
</comment>
<feature type="compositionally biased region" description="Polar residues" evidence="1">
    <location>
        <begin position="222"/>
        <end position="238"/>
    </location>
</feature>
<evidence type="ECO:0000313" key="3">
    <source>
        <dbReference type="Proteomes" id="UP000719766"/>
    </source>
</evidence>
<accession>A0A9P7ARN3</accession>
<dbReference type="EMBL" id="JABBWE010000023">
    <property type="protein sequence ID" value="KAG1795135.1"/>
    <property type="molecule type" value="Genomic_DNA"/>
</dbReference>
<name>A0A9P7ARN3_9AGAM</name>
<dbReference type="OrthoDB" id="3268830at2759"/>
<dbReference type="GeneID" id="64604247"/>
<feature type="region of interest" description="Disordered" evidence="1">
    <location>
        <begin position="99"/>
        <end position="166"/>
    </location>
</feature>
<organism evidence="2 3">
    <name type="scientific">Suillus plorans</name>
    <dbReference type="NCBI Taxonomy" id="116603"/>
    <lineage>
        <taxon>Eukaryota</taxon>
        <taxon>Fungi</taxon>
        <taxon>Dikarya</taxon>
        <taxon>Basidiomycota</taxon>
        <taxon>Agaricomycotina</taxon>
        <taxon>Agaricomycetes</taxon>
        <taxon>Agaricomycetidae</taxon>
        <taxon>Boletales</taxon>
        <taxon>Suillineae</taxon>
        <taxon>Suillaceae</taxon>
        <taxon>Suillus</taxon>
    </lineage>
</organism>
<keyword evidence="3" id="KW-1185">Reference proteome</keyword>
<proteinExistence type="predicted"/>
<reference evidence="2" key="1">
    <citation type="journal article" date="2020" name="New Phytol.">
        <title>Comparative genomics reveals dynamic genome evolution in host specialist ectomycorrhizal fungi.</title>
        <authorList>
            <person name="Lofgren L.A."/>
            <person name="Nguyen N.H."/>
            <person name="Vilgalys R."/>
            <person name="Ruytinx J."/>
            <person name="Liao H.L."/>
            <person name="Branco S."/>
            <person name="Kuo A."/>
            <person name="LaButti K."/>
            <person name="Lipzen A."/>
            <person name="Andreopoulos W."/>
            <person name="Pangilinan J."/>
            <person name="Riley R."/>
            <person name="Hundley H."/>
            <person name="Na H."/>
            <person name="Barry K."/>
            <person name="Grigoriev I.V."/>
            <person name="Stajich J.E."/>
            <person name="Kennedy P.G."/>
        </authorList>
    </citation>
    <scope>NUCLEOTIDE SEQUENCE</scope>
    <source>
        <strain evidence="2">S12</strain>
    </source>
</reference>
<feature type="region of interest" description="Disordered" evidence="1">
    <location>
        <begin position="201"/>
        <end position="238"/>
    </location>
</feature>